<organism evidence="2 3">
    <name type="scientific">Rubrimonas cliftonensis</name>
    <dbReference type="NCBI Taxonomy" id="89524"/>
    <lineage>
        <taxon>Bacteria</taxon>
        <taxon>Pseudomonadati</taxon>
        <taxon>Pseudomonadota</taxon>
        <taxon>Alphaproteobacteria</taxon>
        <taxon>Rhodobacterales</taxon>
        <taxon>Paracoccaceae</taxon>
        <taxon>Rubrimonas</taxon>
    </lineage>
</organism>
<dbReference type="Gene3D" id="3.40.50.720">
    <property type="entry name" value="NAD(P)-binding Rossmann-like Domain"/>
    <property type="match status" value="1"/>
</dbReference>
<dbReference type="PRINTS" id="PR00081">
    <property type="entry name" value="GDHRDH"/>
</dbReference>
<keyword evidence="3" id="KW-1185">Reference proteome</keyword>
<gene>
    <name evidence="2" type="ORF">SAMN05444370_104207</name>
</gene>
<proteinExistence type="inferred from homology"/>
<dbReference type="RefSeq" id="WP_342741600.1">
    <property type="nucleotide sequence ID" value="NZ_FNQM01000004.1"/>
</dbReference>
<protein>
    <submittedName>
        <fullName evidence="2">Short-chain dehydrogenase</fullName>
    </submittedName>
</protein>
<dbReference type="PRINTS" id="PR00080">
    <property type="entry name" value="SDRFAMILY"/>
</dbReference>
<dbReference type="AlphaFoldDB" id="A0A1H4AGN6"/>
<accession>A0A1H4AGN6</accession>
<dbReference type="InterPro" id="IPR052184">
    <property type="entry name" value="SDR_enzymes"/>
</dbReference>
<comment type="similarity">
    <text evidence="1">Belongs to the short-chain dehydrogenases/reductases (SDR) family.</text>
</comment>
<dbReference type="CDD" id="cd05325">
    <property type="entry name" value="carb_red_sniffer_like_SDR_c"/>
    <property type="match status" value="1"/>
</dbReference>
<evidence type="ECO:0000313" key="2">
    <source>
        <dbReference type="EMBL" id="SEA34732.1"/>
    </source>
</evidence>
<evidence type="ECO:0000256" key="1">
    <source>
        <dbReference type="RuleBase" id="RU000363"/>
    </source>
</evidence>
<dbReference type="Proteomes" id="UP000198703">
    <property type="component" value="Unassembled WGS sequence"/>
</dbReference>
<reference evidence="2 3" key="1">
    <citation type="submission" date="2016-10" db="EMBL/GenBank/DDBJ databases">
        <authorList>
            <person name="de Groot N.N."/>
        </authorList>
    </citation>
    <scope>NUCLEOTIDE SEQUENCE [LARGE SCALE GENOMIC DNA]</scope>
    <source>
        <strain evidence="2 3">DSM 15345</strain>
    </source>
</reference>
<dbReference type="PANTHER" id="PTHR45458">
    <property type="entry name" value="SHORT-CHAIN DEHYDROGENASE/REDUCTASE SDR"/>
    <property type="match status" value="1"/>
</dbReference>
<dbReference type="Pfam" id="PF00106">
    <property type="entry name" value="adh_short"/>
    <property type="match status" value="1"/>
</dbReference>
<dbReference type="PANTHER" id="PTHR45458:SF1">
    <property type="entry name" value="SHORT CHAIN DEHYDROGENASE"/>
    <property type="match status" value="1"/>
</dbReference>
<dbReference type="STRING" id="89524.SAMN05444370_104207"/>
<dbReference type="InterPro" id="IPR002347">
    <property type="entry name" value="SDR_fam"/>
</dbReference>
<dbReference type="InterPro" id="IPR036291">
    <property type="entry name" value="NAD(P)-bd_dom_sf"/>
</dbReference>
<dbReference type="SUPFAM" id="SSF51735">
    <property type="entry name" value="NAD(P)-binding Rossmann-fold domains"/>
    <property type="match status" value="1"/>
</dbReference>
<dbReference type="EMBL" id="FNQM01000004">
    <property type="protein sequence ID" value="SEA34732.1"/>
    <property type="molecule type" value="Genomic_DNA"/>
</dbReference>
<dbReference type="GO" id="GO:0016616">
    <property type="term" value="F:oxidoreductase activity, acting on the CH-OH group of donors, NAD or NADP as acceptor"/>
    <property type="evidence" value="ECO:0007669"/>
    <property type="project" value="TreeGrafter"/>
</dbReference>
<name>A0A1H4AGN6_9RHOB</name>
<evidence type="ECO:0000313" key="3">
    <source>
        <dbReference type="Proteomes" id="UP000198703"/>
    </source>
</evidence>
<sequence>MLTVLVTGANRGVGRAMASAFAARGDRVLATCRNPADCDGVARLAEARGTVESYTLDVTDPAHAETLAEILADQAIDLLVCNAGALIGRGGLAAPDYDAKAFSTVLMTNVAGPFFTVRAFLPHLRRSGAGKVAVISSAMGSAARARGDAYIYRASKAAATNLAVNLAIELKGLGVAVGAYHPGWVRTDMGGAEAEVSPEESAAGLLARFDALTLERTGVFEDHLGRPISF</sequence>